<dbReference type="InterPro" id="IPR028565">
    <property type="entry name" value="MHD"/>
</dbReference>
<comment type="similarity">
    <text evidence="1 5">Belongs to the Stoned B family.</text>
</comment>
<reference evidence="9" key="4">
    <citation type="submission" date="2025-08" db="UniProtKB">
        <authorList>
            <consortium name="Ensembl"/>
        </authorList>
    </citation>
    <scope>IDENTIFICATION</scope>
</reference>
<dbReference type="FunFam" id="2.60.40.1170:FF:000018">
    <property type="entry name" value="stonin-2 isoform X2"/>
    <property type="match status" value="1"/>
</dbReference>
<dbReference type="GO" id="GO:0030100">
    <property type="term" value="P:regulation of endocytosis"/>
    <property type="evidence" value="ECO:0007669"/>
    <property type="project" value="UniProtKB-UniRule"/>
</dbReference>
<organism evidence="9 10">
    <name type="scientific">Callorhinchus milii</name>
    <name type="common">Ghost shark</name>
    <dbReference type="NCBI Taxonomy" id="7868"/>
    <lineage>
        <taxon>Eukaryota</taxon>
        <taxon>Metazoa</taxon>
        <taxon>Chordata</taxon>
        <taxon>Craniata</taxon>
        <taxon>Vertebrata</taxon>
        <taxon>Chondrichthyes</taxon>
        <taxon>Holocephali</taxon>
        <taxon>Chimaeriformes</taxon>
        <taxon>Callorhinchidae</taxon>
        <taxon>Callorhinchus</taxon>
    </lineage>
</organism>
<dbReference type="GO" id="GO:0006897">
    <property type="term" value="P:endocytosis"/>
    <property type="evidence" value="ECO:0007669"/>
    <property type="project" value="UniProtKB-KW"/>
</dbReference>
<comment type="subcellular location">
    <subcellularLocation>
        <location evidence="5">Synapse</location>
        <location evidence="5">Synaptosome</location>
    </subcellularLocation>
    <subcellularLocation>
        <location evidence="5">Cytoplasm</location>
    </subcellularLocation>
</comment>
<name>A0A4W3JIV8_CALMI</name>
<dbReference type="InterPro" id="IPR050431">
    <property type="entry name" value="Adaptor_comp_med_subunit"/>
</dbReference>
<reference evidence="10" key="3">
    <citation type="journal article" date="2014" name="Nature">
        <title>Elephant shark genome provides unique insights into gnathostome evolution.</title>
        <authorList>
            <consortium name="International Elephant Shark Genome Sequencing Consortium"/>
            <person name="Venkatesh B."/>
            <person name="Lee A.P."/>
            <person name="Ravi V."/>
            <person name="Maurya A.K."/>
            <person name="Lian M.M."/>
            <person name="Swann J.B."/>
            <person name="Ohta Y."/>
            <person name="Flajnik M.F."/>
            <person name="Sutoh Y."/>
            <person name="Kasahara M."/>
            <person name="Hoon S."/>
            <person name="Gangu V."/>
            <person name="Roy S.W."/>
            <person name="Irimia M."/>
            <person name="Korzh V."/>
            <person name="Kondrychyn I."/>
            <person name="Lim Z.W."/>
            <person name="Tay B.H."/>
            <person name="Tohari S."/>
            <person name="Kong K.W."/>
            <person name="Ho S."/>
            <person name="Lorente-Galdos B."/>
            <person name="Quilez J."/>
            <person name="Marques-Bonet T."/>
            <person name="Raney B.J."/>
            <person name="Ingham P.W."/>
            <person name="Tay A."/>
            <person name="Hillier L.W."/>
            <person name="Minx P."/>
            <person name="Boehm T."/>
            <person name="Wilson R.K."/>
            <person name="Brenner S."/>
            <person name="Warren W.C."/>
        </authorList>
    </citation>
    <scope>NUCLEOTIDE SEQUENCE [LARGE SCALE GENOMIC DNA]</scope>
</reference>
<evidence type="ECO:0000313" key="10">
    <source>
        <dbReference type="Proteomes" id="UP000314986"/>
    </source>
</evidence>
<dbReference type="SUPFAM" id="SSF49447">
    <property type="entry name" value="Second domain of Mu2 adaptin subunit (ap50) of ap2 adaptor"/>
    <property type="match status" value="1"/>
</dbReference>
<dbReference type="PANTHER" id="PTHR10529">
    <property type="entry name" value="AP COMPLEX SUBUNIT MU"/>
    <property type="match status" value="1"/>
</dbReference>
<dbReference type="InParanoid" id="A0A4W3JIV8"/>
<evidence type="ECO:0000256" key="2">
    <source>
        <dbReference type="ARBA" id="ARBA00022490"/>
    </source>
</evidence>
<dbReference type="Gene3D" id="2.60.40.1170">
    <property type="entry name" value="Mu homology domain, subdomain B"/>
    <property type="match status" value="2"/>
</dbReference>
<dbReference type="Pfam" id="PF00928">
    <property type="entry name" value="Adap_comp_sub"/>
    <property type="match status" value="1"/>
</dbReference>
<feature type="compositionally biased region" description="Polar residues" evidence="6">
    <location>
        <begin position="146"/>
        <end position="164"/>
    </location>
</feature>
<gene>
    <name evidence="9" type="primary">ston2</name>
</gene>
<dbReference type="InterPro" id="IPR017110">
    <property type="entry name" value="Stonin"/>
</dbReference>
<reference evidence="10" key="1">
    <citation type="journal article" date="2006" name="Science">
        <title>Ancient noncoding elements conserved in the human genome.</title>
        <authorList>
            <person name="Venkatesh B."/>
            <person name="Kirkness E.F."/>
            <person name="Loh Y.H."/>
            <person name="Halpern A.L."/>
            <person name="Lee A.P."/>
            <person name="Johnson J."/>
            <person name="Dandona N."/>
            <person name="Viswanathan L.D."/>
            <person name="Tay A."/>
            <person name="Venter J.C."/>
            <person name="Strausberg R.L."/>
            <person name="Brenner S."/>
        </authorList>
    </citation>
    <scope>NUCLEOTIDE SEQUENCE [LARGE SCALE GENOMIC DNA]</scope>
</reference>
<keyword evidence="5" id="KW-0770">Synapse</keyword>
<accession>A0A4W3JIV8</accession>
<dbReference type="Proteomes" id="UP000314986">
    <property type="component" value="Unassembled WGS sequence"/>
</dbReference>
<feature type="domain" description="MHD" evidence="8">
    <location>
        <begin position="620"/>
        <end position="930"/>
    </location>
</feature>
<feature type="compositionally biased region" description="Polar residues" evidence="6">
    <location>
        <begin position="213"/>
        <end position="226"/>
    </location>
</feature>
<dbReference type="GO" id="GO:0005737">
    <property type="term" value="C:cytoplasm"/>
    <property type="evidence" value="ECO:0007669"/>
    <property type="project" value="UniProtKB-SubCell"/>
</dbReference>
<keyword evidence="10" id="KW-1185">Reference proteome</keyword>
<reference evidence="9" key="5">
    <citation type="submission" date="2025-09" db="UniProtKB">
        <authorList>
            <consortium name="Ensembl"/>
        </authorList>
    </citation>
    <scope>IDENTIFICATION</scope>
</reference>
<evidence type="ECO:0000256" key="5">
    <source>
        <dbReference type="PIRNR" id="PIRNR037099"/>
    </source>
</evidence>
<dbReference type="CTD" id="85439"/>
<dbReference type="OMA" id="EWVSFND"/>
<dbReference type="InterPro" id="IPR022699">
    <property type="entry name" value="Stonin2_N"/>
</dbReference>
<dbReference type="Ensembl" id="ENSCMIT00000039926.1">
    <property type="protein sequence ID" value="ENSCMIP00000039356.1"/>
    <property type="gene ID" value="ENSCMIG00000016505.1"/>
</dbReference>
<dbReference type="KEGG" id="cmk:103186777"/>
<dbReference type="PROSITE" id="PS51070">
    <property type="entry name" value="SHD"/>
    <property type="match status" value="1"/>
</dbReference>
<sequence>MMLSANVIATNRSEWVSFSEEPQCTPYAEVTGRKYYSQVSDESFEDGHFLETTVLQPASVPSSPLLRGPCSPLCSPQLAAVTPSGWIQFDDPPWPNLLPLHLQSTGSRGPLTSEGSWTTQSEEPGNLSSTVSYTDLHSNDTEDLHSNSISRADSPDDSSVCQSNDETDVEALTRQPDPTQLNGCAMSATGFSNWVTFDDDSDFVTSVKPPPSNSHTAQGKGSSVFGSKAGSKNNLVDFATEDRNEVFSPGIPDVFLTSPARATNPFLDESLRDIQPSTINPFQAFFDQNESNTKKLSETGSTLSFRQQKPSGSLFSGVDDVPPFSQSPDPVFSFPSPHTNGRRDCDMLFSHSPISPFSGVNTNDPRDSVMSFSPEPSPQLFDGNASNQSDSVTSRNSLDLNILFSASHSNGQTLSAAFSQSVNPTFTDDSEALVCHQDAITQLKHIQIVDPDHCDSPTLPDDPLHSPDTEDFTFDFVQPQPKDGWPLMLRIPERKNIMSSRHWGPIYVKLLDSARIQLFYEKGLEKSFKQLQLLPCHELSEVKLQNYDENGKVHTVSIDQVLYKEKRKYHAMATVQAPVRIQLLKFGTTCYQDCVSFVTAIQDTLFKLPASRDIGATYSEEEVTVVVQDEFKGTVAREDNSLFRHSVTTRISVLAFVSGMPECRMGLNDVVLKGNEVVARHDIIPTTTTKWIKMSDCQFHQCGDANAFKASRVIKFVPLEGHKFELMRFRARFGERSLPFTLKTIATVQGAEIELQSWLVMSSGFVSNQQSFAPNPCENVMIRFPVPPDWVKNFRREGVLREKSLKARVNRSASFGSASVSGSEPVMRVTLGSAKYEHAFKAIVWRINRLPDKNSASGHPHSFYCHLELGSDREVPSIFVHYVDVEFDMPSTSASKTAVRSISVANRTDVRKWVIYKAHYSYQVEMEQKRAEVEALDGTDKHCPTECVQQ</sequence>
<evidence type="ECO:0000256" key="1">
    <source>
        <dbReference type="ARBA" id="ARBA00005579"/>
    </source>
</evidence>
<evidence type="ECO:0000313" key="9">
    <source>
        <dbReference type="Ensembl" id="ENSCMIP00000039356.1"/>
    </source>
</evidence>
<dbReference type="OrthoDB" id="10063141at2759"/>
<feature type="region of interest" description="Disordered" evidence="6">
    <location>
        <begin position="206"/>
        <end position="226"/>
    </location>
</feature>
<evidence type="ECO:0000256" key="4">
    <source>
        <dbReference type="ARBA" id="ARBA00022737"/>
    </source>
</evidence>
<keyword evidence="3 5" id="KW-0254">Endocytosis</keyword>
<keyword evidence="2 5" id="KW-0963">Cytoplasm</keyword>
<dbReference type="PROSITE" id="PS51072">
    <property type="entry name" value="MHD"/>
    <property type="match status" value="1"/>
</dbReference>
<protein>
    <recommendedName>
        <fullName evidence="5">Stonin-2</fullName>
    </recommendedName>
</protein>
<keyword evidence="4" id="KW-0677">Repeat</keyword>
<dbReference type="AlphaFoldDB" id="A0A4W3JIV8"/>
<dbReference type="InterPro" id="IPR012320">
    <property type="entry name" value="SHD_dom"/>
</dbReference>
<dbReference type="GO" id="GO:0045202">
    <property type="term" value="C:synapse"/>
    <property type="evidence" value="ECO:0007669"/>
    <property type="project" value="UniProtKB-SubCell"/>
</dbReference>
<evidence type="ECO:0000256" key="3">
    <source>
        <dbReference type="ARBA" id="ARBA00022583"/>
    </source>
</evidence>
<feature type="domain" description="SHD" evidence="7">
    <location>
        <begin position="484"/>
        <end position="616"/>
    </location>
</feature>
<comment type="function">
    <text evidence="5">Adapter protein involved in endocytic machinery. Involved in the synaptic vesicle recycling. May facilitate clathrin-coated vesicle uncoating.</text>
</comment>
<evidence type="ECO:0000256" key="6">
    <source>
        <dbReference type="SAM" id="MobiDB-lite"/>
    </source>
</evidence>
<dbReference type="GeneTree" id="ENSGT00940000159392"/>
<dbReference type="STRING" id="7868.ENSCMIP00000039356"/>
<dbReference type="Pfam" id="PF12016">
    <property type="entry name" value="Stonin2_N"/>
    <property type="match status" value="1"/>
</dbReference>
<dbReference type="InterPro" id="IPR036168">
    <property type="entry name" value="AP2_Mu_C_sf"/>
</dbReference>
<feature type="region of interest" description="Disordered" evidence="6">
    <location>
        <begin position="98"/>
        <end position="180"/>
    </location>
</feature>
<feature type="compositionally biased region" description="Polar residues" evidence="6">
    <location>
        <begin position="113"/>
        <end position="136"/>
    </location>
</feature>
<evidence type="ECO:0000259" key="8">
    <source>
        <dbReference type="PROSITE" id="PS51072"/>
    </source>
</evidence>
<feature type="region of interest" description="Disordered" evidence="6">
    <location>
        <begin position="356"/>
        <end position="392"/>
    </location>
</feature>
<reference evidence="10" key="2">
    <citation type="journal article" date="2007" name="PLoS Biol.">
        <title>Survey sequencing and comparative analysis of the elephant shark (Callorhinchus milii) genome.</title>
        <authorList>
            <person name="Venkatesh B."/>
            <person name="Kirkness E.F."/>
            <person name="Loh Y.H."/>
            <person name="Halpern A.L."/>
            <person name="Lee A.P."/>
            <person name="Johnson J."/>
            <person name="Dandona N."/>
            <person name="Viswanathan L.D."/>
            <person name="Tay A."/>
            <person name="Venter J.C."/>
            <person name="Strausberg R.L."/>
            <person name="Brenner S."/>
        </authorList>
    </citation>
    <scope>NUCLEOTIDE SEQUENCE [LARGE SCALE GENOMIC DNA]</scope>
</reference>
<keyword evidence="5" id="KW-0771">Synaptosome</keyword>
<dbReference type="GO" id="GO:0043005">
    <property type="term" value="C:neuron projection"/>
    <property type="evidence" value="ECO:0007669"/>
    <property type="project" value="UniProtKB-KW"/>
</dbReference>
<evidence type="ECO:0000259" key="7">
    <source>
        <dbReference type="PROSITE" id="PS51070"/>
    </source>
</evidence>
<proteinExistence type="inferred from homology"/>
<dbReference type="PIRSF" id="PIRSF037099">
    <property type="entry name" value="Stonin"/>
    <property type="match status" value="1"/>
</dbReference>
<dbReference type="GeneID" id="103186777"/>